<dbReference type="EMBL" id="LXQA011012475">
    <property type="protein sequence ID" value="MCI81168.1"/>
    <property type="molecule type" value="Genomic_DNA"/>
</dbReference>
<reference evidence="1 2" key="1">
    <citation type="journal article" date="2018" name="Front. Plant Sci.">
        <title>Red Clover (Trifolium pratense) and Zigzag Clover (T. medium) - A Picture of Genomic Similarities and Differences.</title>
        <authorList>
            <person name="Dluhosova J."/>
            <person name="Istvanek J."/>
            <person name="Nedelnik J."/>
            <person name="Repkova J."/>
        </authorList>
    </citation>
    <scope>NUCLEOTIDE SEQUENCE [LARGE SCALE GENOMIC DNA]</scope>
    <source>
        <strain evidence="2">cv. 10/8</strain>
        <tissue evidence="1">Leaf</tissue>
    </source>
</reference>
<evidence type="ECO:0000313" key="2">
    <source>
        <dbReference type="Proteomes" id="UP000265520"/>
    </source>
</evidence>
<sequence>MLGTTGSIEQRGWEGD</sequence>
<comment type="caution">
    <text evidence="1">The sequence shown here is derived from an EMBL/GenBank/DDBJ whole genome shotgun (WGS) entry which is preliminary data.</text>
</comment>
<name>A0A392UYS4_9FABA</name>
<feature type="non-terminal residue" evidence="1">
    <location>
        <position position="16"/>
    </location>
</feature>
<evidence type="ECO:0000313" key="1">
    <source>
        <dbReference type="EMBL" id="MCI81168.1"/>
    </source>
</evidence>
<proteinExistence type="predicted"/>
<dbReference type="AlphaFoldDB" id="A0A392UYS4"/>
<dbReference type="Proteomes" id="UP000265520">
    <property type="component" value="Unassembled WGS sequence"/>
</dbReference>
<organism evidence="1 2">
    <name type="scientific">Trifolium medium</name>
    <dbReference type="NCBI Taxonomy" id="97028"/>
    <lineage>
        <taxon>Eukaryota</taxon>
        <taxon>Viridiplantae</taxon>
        <taxon>Streptophyta</taxon>
        <taxon>Embryophyta</taxon>
        <taxon>Tracheophyta</taxon>
        <taxon>Spermatophyta</taxon>
        <taxon>Magnoliopsida</taxon>
        <taxon>eudicotyledons</taxon>
        <taxon>Gunneridae</taxon>
        <taxon>Pentapetalae</taxon>
        <taxon>rosids</taxon>
        <taxon>fabids</taxon>
        <taxon>Fabales</taxon>
        <taxon>Fabaceae</taxon>
        <taxon>Papilionoideae</taxon>
        <taxon>50 kb inversion clade</taxon>
        <taxon>NPAAA clade</taxon>
        <taxon>Hologalegina</taxon>
        <taxon>IRL clade</taxon>
        <taxon>Trifolieae</taxon>
        <taxon>Trifolium</taxon>
    </lineage>
</organism>
<keyword evidence="2" id="KW-1185">Reference proteome</keyword>
<protein>
    <submittedName>
        <fullName evidence="1">Uncharacterized protein</fullName>
    </submittedName>
</protein>
<accession>A0A392UYS4</accession>